<reference evidence="2" key="1">
    <citation type="submission" date="2020-10" db="EMBL/GenBank/DDBJ databases">
        <authorList>
            <person name="Kikuchi T."/>
        </authorList>
    </citation>
    <scope>NUCLEOTIDE SEQUENCE</scope>
    <source>
        <strain evidence="2">NKZ352</strain>
    </source>
</reference>
<dbReference type="OrthoDB" id="5839397at2759"/>
<dbReference type="Proteomes" id="UP000835052">
    <property type="component" value="Unassembled WGS sequence"/>
</dbReference>
<sequence>MSSSKIVARKAQQFIFNPYMTKEGISMSAKQSSPPTVTTQKPTSAIDSSRANQMSAMFRGKANTTYPEESLQKNVQKLIKEEQERQQAYINISSARF</sequence>
<accession>A0A8S1GP79</accession>
<evidence type="ECO:0000313" key="2">
    <source>
        <dbReference type="EMBL" id="CAD6185425.1"/>
    </source>
</evidence>
<protein>
    <submittedName>
        <fullName evidence="2">Uncharacterized protein</fullName>
    </submittedName>
</protein>
<evidence type="ECO:0000256" key="1">
    <source>
        <dbReference type="SAM" id="MobiDB-lite"/>
    </source>
</evidence>
<comment type="caution">
    <text evidence="2">The sequence shown here is derived from an EMBL/GenBank/DDBJ whole genome shotgun (WGS) entry which is preliminary data.</text>
</comment>
<dbReference type="EMBL" id="CAJGYM010000002">
    <property type="protein sequence ID" value="CAD6185425.1"/>
    <property type="molecule type" value="Genomic_DNA"/>
</dbReference>
<feature type="compositionally biased region" description="Polar residues" evidence="1">
    <location>
        <begin position="28"/>
        <end position="51"/>
    </location>
</feature>
<organism evidence="2 3">
    <name type="scientific">Caenorhabditis auriculariae</name>
    <dbReference type="NCBI Taxonomy" id="2777116"/>
    <lineage>
        <taxon>Eukaryota</taxon>
        <taxon>Metazoa</taxon>
        <taxon>Ecdysozoa</taxon>
        <taxon>Nematoda</taxon>
        <taxon>Chromadorea</taxon>
        <taxon>Rhabditida</taxon>
        <taxon>Rhabditina</taxon>
        <taxon>Rhabditomorpha</taxon>
        <taxon>Rhabditoidea</taxon>
        <taxon>Rhabditidae</taxon>
        <taxon>Peloderinae</taxon>
        <taxon>Caenorhabditis</taxon>
    </lineage>
</organism>
<feature type="region of interest" description="Disordered" evidence="1">
    <location>
        <begin position="25"/>
        <end position="51"/>
    </location>
</feature>
<name>A0A8S1GP79_9PELO</name>
<keyword evidence="3" id="KW-1185">Reference proteome</keyword>
<gene>
    <name evidence="2" type="ORF">CAUJ_LOCUS1344</name>
</gene>
<evidence type="ECO:0000313" key="3">
    <source>
        <dbReference type="Proteomes" id="UP000835052"/>
    </source>
</evidence>
<proteinExistence type="predicted"/>
<dbReference type="AlphaFoldDB" id="A0A8S1GP79"/>